<dbReference type="AlphaFoldDB" id="A0A382DIY4"/>
<dbReference type="SUPFAM" id="SSF52540">
    <property type="entry name" value="P-loop containing nucleoside triphosphate hydrolases"/>
    <property type="match status" value="1"/>
</dbReference>
<gene>
    <name evidence="2" type="ORF">METZ01_LOCUS191280</name>
</gene>
<name>A0A382DIY4_9ZZZZ</name>
<evidence type="ECO:0000259" key="1">
    <source>
        <dbReference type="Pfam" id="PF00910"/>
    </source>
</evidence>
<dbReference type="InterPro" id="IPR000605">
    <property type="entry name" value="Helicase_SF3_ssDNA/RNA_vir"/>
</dbReference>
<dbReference type="GO" id="GO:0006270">
    <property type="term" value="P:DNA replication initiation"/>
    <property type="evidence" value="ECO:0007669"/>
    <property type="project" value="TreeGrafter"/>
</dbReference>
<feature type="domain" description="Helicase superfamily 3 single-stranded DNA/RNA virus" evidence="1">
    <location>
        <begin position="52"/>
        <end position="129"/>
    </location>
</feature>
<dbReference type="InterPro" id="IPR027417">
    <property type="entry name" value="P-loop_NTPase"/>
</dbReference>
<dbReference type="Gene3D" id="3.40.50.300">
    <property type="entry name" value="P-loop containing nucleotide triphosphate hydrolases"/>
    <property type="match status" value="1"/>
</dbReference>
<dbReference type="PANTHER" id="PTHR30050">
    <property type="entry name" value="CHROMOSOMAL REPLICATION INITIATOR PROTEIN DNAA"/>
    <property type="match status" value="1"/>
</dbReference>
<dbReference type="Gene3D" id="1.10.8.60">
    <property type="match status" value="1"/>
</dbReference>
<dbReference type="Pfam" id="PF00910">
    <property type="entry name" value="RNA_helicase"/>
    <property type="match status" value="1"/>
</dbReference>
<dbReference type="PANTHER" id="PTHR30050:SF5">
    <property type="entry name" value="DNAA REGULATORY INACTIVATOR HDA"/>
    <property type="match status" value="1"/>
</dbReference>
<reference evidence="2" key="1">
    <citation type="submission" date="2018-05" db="EMBL/GenBank/DDBJ databases">
        <authorList>
            <person name="Lanie J.A."/>
            <person name="Ng W.-L."/>
            <person name="Kazmierczak K.M."/>
            <person name="Andrzejewski T.M."/>
            <person name="Davidsen T.M."/>
            <person name="Wayne K.J."/>
            <person name="Tettelin H."/>
            <person name="Glass J.I."/>
            <person name="Rusch D."/>
            <person name="Podicherti R."/>
            <person name="Tsui H.-C.T."/>
            <person name="Winkler M.E."/>
        </authorList>
    </citation>
    <scope>NUCLEOTIDE SEQUENCE</scope>
</reference>
<accession>A0A382DIY4</accession>
<dbReference type="GO" id="GO:0003724">
    <property type="term" value="F:RNA helicase activity"/>
    <property type="evidence" value="ECO:0007669"/>
    <property type="project" value="InterPro"/>
</dbReference>
<proteinExistence type="predicted"/>
<dbReference type="EMBL" id="UINC01039644">
    <property type="protein sequence ID" value="SVB38426.1"/>
    <property type="molecule type" value="Genomic_DNA"/>
</dbReference>
<sequence length="227" mass="26475">MKNKKNLEEQLTIEMPQKDFFGREDFMVTKSNLEALAFIDEFIISNQKIGLLVGSPGSGKSHLIKIFMNSIETRLSKIITLPSNNLFNEFEKNEFTIIEDIHNINIKFSEEDLLHAINISKETKRSLIMTSRIPISRFEIKLTDLRSRLESISVTFIEEPDDELMKSIILKMLRDRQLLVSPAIIEFLMKRLERTYLEINRTINLIDKYALEKGKRVSISLIREILN</sequence>
<dbReference type="GO" id="GO:0003688">
    <property type="term" value="F:DNA replication origin binding"/>
    <property type="evidence" value="ECO:0007669"/>
    <property type="project" value="TreeGrafter"/>
</dbReference>
<dbReference type="GO" id="GO:0003723">
    <property type="term" value="F:RNA binding"/>
    <property type="evidence" value="ECO:0007669"/>
    <property type="project" value="InterPro"/>
</dbReference>
<dbReference type="GO" id="GO:0005886">
    <property type="term" value="C:plasma membrane"/>
    <property type="evidence" value="ECO:0007669"/>
    <property type="project" value="TreeGrafter"/>
</dbReference>
<protein>
    <recommendedName>
        <fullName evidence="1">Helicase superfamily 3 single-stranded DNA/RNA virus domain-containing protein</fullName>
    </recommendedName>
</protein>
<organism evidence="2">
    <name type="scientific">marine metagenome</name>
    <dbReference type="NCBI Taxonomy" id="408172"/>
    <lineage>
        <taxon>unclassified sequences</taxon>
        <taxon>metagenomes</taxon>
        <taxon>ecological metagenomes</taxon>
    </lineage>
</organism>
<evidence type="ECO:0000313" key="2">
    <source>
        <dbReference type="EMBL" id="SVB38426.1"/>
    </source>
</evidence>